<organism evidence="2 3">
    <name type="scientific">Niabella pedocola</name>
    <dbReference type="NCBI Taxonomy" id="1752077"/>
    <lineage>
        <taxon>Bacteria</taxon>
        <taxon>Pseudomonadati</taxon>
        <taxon>Bacteroidota</taxon>
        <taxon>Chitinophagia</taxon>
        <taxon>Chitinophagales</taxon>
        <taxon>Chitinophagaceae</taxon>
        <taxon>Niabella</taxon>
    </lineage>
</organism>
<dbReference type="EMBL" id="JAJNEC010000005">
    <property type="protein sequence ID" value="MCD2424777.1"/>
    <property type="molecule type" value="Genomic_DNA"/>
</dbReference>
<proteinExistence type="predicted"/>
<reference evidence="2 3" key="1">
    <citation type="submission" date="2021-11" db="EMBL/GenBank/DDBJ databases">
        <title>Genomic of Niabella pedocola.</title>
        <authorList>
            <person name="Wu T."/>
        </authorList>
    </citation>
    <scope>NUCLEOTIDE SEQUENCE [LARGE SCALE GENOMIC DNA]</scope>
    <source>
        <strain evidence="2 3">JCM 31011</strain>
    </source>
</reference>
<dbReference type="InterPro" id="IPR005046">
    <property type="entry name" value="DUF285"/>
</dbReference>
<protein>
    <submittedName>
        <fullName evidence="2">DUF285 domain-containing protein</fullName>
    </submittedName>
</protein>
<evidence type="ECO:0000313" key="3">
    <source>
        <dbReference type="Proteomes" id="UP001199816"/>
    </source>
</evidence>
<dbReference type="RefSeq" id="WP_231006986.1">
    <property type="nucleotide sequence ID" value="NZ_JAJNEC010000005.1"/>
</dbReference>
<keyword evidence="3" id="KW-1185">Reference proteome</keyword>
<dbReference type="Proteomes" id="UP001199816">
    <property type="component" value="Unassembled WGS sequence"/>
</dbReference>
<feature type="chain" id="PRO_5046859739" evidence="1">
    <location>
        <begin position="19"/>
        <end position="427"/>
    </location>
</feature>
<comment type="caution">
    <text evidence="2">The sequence shown here is derived from an EMBL/GenBank/DDBJ whole genome shotgun (WGS) entry which is preliminary data.</text>
</comment>
<accession>A0ABS8PUM9</accession>
<evidence type="ECO:0000313" key="2">
    <source>
        <dbReference type="EMBL" id="MCD2424777.1"/>
    </source>
</evidence>
<dbReference type="Pfam" id="PF03382">
    <property type="entry name" value="DUF285"/>
    <property type="match status" value="1"/>
</dbReference>
<name>A0ABS8PUM9_9BACT</name>
<gene>
    <name evidence="2" type="ORF">LQ567_18490</name>
</gene>
<feature type="signal peptide" evidence="1">
    <location>
        <begin position="1"/>
        <end position="18"/>
    </location>
</feature>
<sequence length="427" mass="47687">MKFYFLILGMLLPLASHTQNFITRWVFQQPSSTLTFNGVTEGEVVCRWTTSSNPTGGIHRFSNTNENIPIILAIPIPAGDTVTLSMEPTNLRRFFINGGYNNANRNELREVRQWGNVPWQSMEAAFSGCPNFNLIATDVPDLSRVKSMKQMFWFCKAFTPPFNIDLWDVSGVNDMESMFSEIASFNRDLSAWDLKALINAQGMFSNSEISCETYSRILKAWAENPNTADNVNFAFQRGAVYANTAASYRNALFTKGWRISMDNIAWPGNPCYNMALPVTFGNIRAAFRNGALQVNWATLTETNNEHFEIEASIDGINFTKIGSVLSRAAAGNSSVQLNYEFSNNISNTILVTWIGILLLCSAGFGTSHRKKSLFPLLALIAMSLSIAGCKKISPSPKDNNRSFYIRIKQVDMDGNFTHSKVVKAEIE</sequence>
<evidence type="ECO:0000256" key="1">
    <source>
        <dbReference type="SAM" id="SignalP"/>
    </source>
</evidence>
<keyword evidence="1" id="KW-0732">Signal</keyword>